<dbReference type="PANTHER" id="PTHR46411:SF3">
    <property type="entry name" value="AAA+ ATPASE DOMAIN-CONTAINING PROTEIN"/>
    <property type="match status" value="1"/>
</dbReference>
<dbReference type="GO" id="GO:0005524">
    <property type="term" value="F:ATP binding"/>
    <property type="evidence" value="ECO:0007669"/>
    <property type="project" value="InterPro"/>
</dbReference>
<accession>R8BR46</accession>
<reference evidence="3" key="1">
    <citation type="journal article" date="2013" name="Genome Announc.">
        <title>Draft genome sequence of the ascomycete Phaeoacremonium aleophilum strain UCR-PA7, a causal agent of the esca disease complex in grapevines.</title>
        <authorList>
            <person name="Blanco-Ulate B."/>
            <person name="Rolshausen P."/>
            <person name="Cantu D."/>
        </authorList>
    </citation>
    <scope>NUCLEOTIDE SEQUENCE [LARGE SCALE GENOMIC DNA]</scope>
    <source>
        <strain evidence="3">UCR-PA7</strain>
    </source>
</reference>
<dbReference type="HOGENOM" id="CLU_004471_5_0_1"/>
<proteinExistence type="predicted"/>
<dbReference type="Pfam" id="PF00004">
    <property type="entry name" value="AAA"/>
    <property type="match status" value="1"/>
</dbReference>
<dbReference type="Gene3D" id="3.40.50.300">
    <property type="entry name" value="P-loop containing nucleotide triphosphate hydrolases"/>
    <property type="match status" value="1"/>
</dbReference>
<dbReference type="Proteomes" id="UP000014074">
    <property type="component" value="Unassembled WGS sequence"/>
</dbReference>
<dbReference type="OrthoDB" id="10042665at2759"/>
<protein>
    <submittedName>
        <fullName evidence="2">Putative aaa family protein</fullName>
    </submittedName>
</protein>
<dbReference type="eggNOG" id="KOG0730">
    <property type="taxonomic scope" value="Eukaryota"/>
</dbReference>
<dbReference type="AlphaFoldDB" id="R8BR46"/>
<sequence>MLDPVLFGEIQPNNSTLPDILKPLSELTDEQKLLLKPVLYGFSLGDKTWGSFAVSSLTDVVWNDNIINALVLPDEQKKFIRALVESHASSNFDDFVRSKGKGLVGLLTGPPGVGKTLTAEAVAEIAQRPLYTVTSGELGSSPGSVQDALDSLMELAEAWDAVVLLDEADVFLVQRDNTNLTRNAITSIFLRRLEYYQGILMLTTNRHTSFDPAFESRIHFFLKYPDLDSVARKSIWRNFISRSATSNNVHVEIGDEELNKLGELPLNGRQIKNIMNIAQTVAVSSTAPLTASIIHTALGFSNYVPE</sequence>
<name>R8BR46_PHAM7</name>
<evidence type="ECO:0000259" key="1">
    <source>
        <dbReference type="SMART" id="SM00382"/>
    </source>
</evidence>
<dbReference type="InterPro" id="IPR003959">
    <property type="entry name" value="ATPase_AAA_core"/>
</dbReference>
<dbReference type="PANTHER" id="PTHR46411">
    <property type="entry name" value="FAMILY ATPASE, PUTATIVE-RELATED"/>
    <property type="match status" value="1"/>
</dbReference>
<organism evidence="2 3">
    <name type="scientific">Phaeoacremonium minimum (strain UCR-PA7)</name>
    <name type="common">Esca disease fungus</name>
    <name type="synonym">Togninia minima</name>
    <dbReference type="NCBI Taxonomy" id="1286976"/>
    <lineage>
        <taxon>Eukaryota</taxon>
        <taxon>Fungi</taxon>
        <taxon>Dikarya</taxon>
        <taxon>Ascomycota</taxon>
        <taxon>Pezizomycotina</taxon>
        <taxon>Sordariomycetes</taxon>
        <taxon>Sordariomycetidae</taxon>
        <taxon>Togniniales</taxon>
        <taxon>Togniniaceae</taxon>
        <taxon>Phaeoacremonium</taxon>
    </lineage>
</organism>
<dbReference type="InterPro" id="IPR027417">
    <property type="entry name" value="P-loop_NTPase"/>
</dbReference>
<dbReference type="GeneID" id="19322904"/>
<dbReference type="KEGG" id="tmn:UCRPA7_2635"/>
<feature type="domain" description="AAA+ ATPase" evidence="1">
    <location>
        <begin position="101"/>
        <end position="226"/>
    </location>
</feature>
<keyword evidence="3" id="KW-1185">Reference proteome</keyword>
<evidence type="ECO:0000313" key="2">
    <source>
        <dbReference type="EMBL" id="EOO01822.1"/>
    </source>
</evidence>
<gene>
    <name evidence="2" type="ORF">UCRPA7_2635</name>
</gene>
<dbReference type="SMART" id="SM00382">
    <property type="entry name" value="AAA"/>
    <property type="match status" value="1"/>
</dbReference>
<dbReference type="EMBL" id="KB932956">
    <property type="protein sequence ID" value="EOO01822.1"/>
    <property type="molecule type" value="Genomic_DNA"/>
</dbReference>
<dbReference type="RefSeq" id="XP_007913393.1">
    <property type="nucleotide sequence ID" value="XM_007915202.1"/>
</dbReference>
<dbReference type="SUPFAM" id="SSF52540">
    <property type="entry name" value="P-loop containing nucleoside triphosphate hydrolases"/>
    <property type="match status" value="1"/>
</dbReference>
<dbReference type="GO" id="GO:0016887">
    <property type="term" value="F:ATP hydrolysis activity"/>
    <property type="evidence" value="ECO:0007669"/>
    <property type="project" value="InterPro"/>
</dbReference>
<dbReference type="InterPro" id="IPR003593">
    <property type="entry name" value="AAA+_ATPase"/>
</dbReference>
<evidence type="ECO:0000313" key="3">
    <source>
        <dbReference type="Proteomes" id="UP000014074"/>
    </source>
</evidence>
<dbReference type="CDD" id="cd19481">
    <property type="entry name" value="RecA-like_protease"/>
    <property type="match status" value="1"/>
</dbReference>